<dbReference type="AlphaFoldDB" id="A0A1G6M3J7"/>
<evidence type="ECO:0000313" key="1">
    <source>
        <dbReference type="EMBL" id="SDC50083.1"/>
    </source>
</evidence>
<sequence>MNLCKCGGEVHLDYRQGDYTGQYWYAICNDCETEYPLKSDNRLDAVREWNGCKENIDE</sequence>
<reference evidence="2" key="1">
    <citation type="submission" date="2016-10" db="EMBL/GenBank/DDBJ databases">
        <authorList>
            <person name="Varghese N."/>
            <person name="Submissions S."/>
        </authorList>
    </citation>
    <scope>NUCLEOTIDE SEQUENCE [LARGE SCALE GENOMIC DNA]</scope>
    <source>
        <strain evidence="2">DSM 11005</strain>
    </source>
</reference>
<evidence type="ECO:0000313" key="2">
    <source>
        <dbReference type="Proteomes" id="UP000198943"/>
    </source>
</evidence>
<organism evidence="1 2">
    <name type="scientific">Succiniclasticum ruminis</name>
    <dbReference type="NCBI Taxonomy" id="40841"/>
    <lineage>
        <taxon>Bacteria</taxon>
        <taxon>Bacillati</taxon>
        <taxon>Bacillota</taxon>
        <taxon>Negativicutes</taxon>
        <taxon>Acidaminococcales</taxon>
        <taxon>Acidaminococcaceae</taxon>
        <taxon>Succiniclasticum</taxon>
    </lineage>
</organism>
<proteinExistence type="predicted"/>
<dbReference type="Proteomes" id="UP000198943">
    <property type="component" value="Unassembled WGS sequence"/>
</dbReference>
<dbReference type="EMBL" id="FMYW01000008">
    <property type="protein sequence ID" value="SDC50083.1"/>
    <property type="molecule type" value="Genomic_DNA"/>
</dbReference>
<accession>A0A1G6M3J7</accession>
<protein>
    <submittedName>
        <fullName evidence="1">Uncharacterized protein</fullName>
    </submittedName>
</protein>
<gene>
    <name evidence="1" type="ORF">SAMN04487864_108158</name>
</gene>
<name>A0A1G6M3J7_9FIRM</name>
<keyword evidence="2" id="KW-1185">Reference proteome</keyword>